<keyword evidence="2" id="KW-1185">Reference proteome</keyword>
<accession>A0A7D5M228</accession>
<dbReference type="AlphaFoldDB" id="A0A7D5M228"/>
<reference evidence="1 2" key="1">
    <citation type="submission" date="2018-02" db="EMBL/GenBank/DDBJ databases">
        <title>Complete genome of Nitrosopumilus oxyclinae HCE1.</title>
        <authorList>
            <person name="Qin W."/>
            <person name="Zheng Y."/>
            <person name="Stahl D.A."/>
        </authorList>
    </citation>
    <scope>NUCLEOTIDE SEQUENCE [LARGE SCALE GENOMIC DNA]</scope>
    <source>
        <strain evidence="1 2">HCE1</strain>
    </source>
</reference>
<protein>
    <submittedName>
        <fullName evidence="1">Uncharacterized protein</fullName>
    </submittedName>
</protein>
<evidence type="ECO:0000313" key="1">
    <source>
        <dbReference type="EMBL" id="QLH05114.1"/>
    </source>
</evidence>
<sequence length="108" mass="12899">MSKTSLYNDKHIQIFDDKIHFKSWCLPWGKKDVKLSHVRKISEKKMGLFSGRLRISGSNNFKDWFHFDATRPTKTKAIVLETDFQIYKRLWITPERHSMAFNVLKKLI</sequence>
<dbReference type="Proteomes" id="UP000509441">
    <property type="component" value="Chromosome"/>
</dbReference>
<gene>
    <name evidence="1" type="ORF">C5F49_07105</name>
</gene>
<name>A0A7D5M228_9ARCH</name>
<dbReference type="GeneID" id="56061741"/>
<proteinExistence type="predicted"/>
<dbReference type="KEGG" id="nox:C5F49_07105"/>
<dbReference type="RefSeq" id="WP_179362351.1">
    <property type="nucleotide sequence ID" value="NZ_CP026994.1"/>
</dbReference>
<organism evidence="1 2">
    <name type="scientific">Nitrosopumilus oxyclinae</name>
    <dbReference type="NCBI Taxonomy" id="1959104"/>
    <lineage>
        <taxon>Archaea</taxon>
        <taxon>Nitrososphaerota</taxon>
        <taxon>Nitrososphaeria</taxon>
        <taxon>Nitrosopumilales</taxon>
        <taxon>Nitrosopumilaceae</taxon>
        <taxon>Nitrosopumilus</taxon>
    </lineage>
</organism>
<dbReference type="OrthoDB" id="1115at2157"/>
<dbReference type="EMBL" id="CP026994">
    <property type="protein sequence ID" value="QLH05114.1"/>
    <property type="molecule type" value="Genomic_DNA"/>
</dbReference>
<evidence type="ECO:0000313" key="2">
    <source>
        <dbReference type="Proteomes" id="UP000509441"/>
    </source>
</evidence>